<reference evidence="1" key="1">
    <citation type="submission" date="2019-08" db="EMBL/GenBank/DDBJ databases">
        <authorList>
            <person name="Kucharzyk K."/>
            <person name="Murdoch R.W."/>
            <person name="Higgins S."/>
            <person name="Loffler F."/>
        </authorList>
    </citation>
    <scope>NUCLEOTIDE SEQUENCE</scope>
</reference>
<gene>
    <name evidence="1" type="ORF">SDC9_151171</name>
</gene>
<proteinExistence type="predicted"/>
<dbReference type="AlphaFoldDB" id="A0A645ER62"/>
<evidence type="ECO:0000313" key="1">
    <source>
        <dbReference type="EMBL" id="MPN03936.1"/>
    </source>
</evidence>
<protein>
    <submittedName>
        <fullName evidence="1">Uncharacterized protein</fullName>
    </submittedName>
</protein>
<organism evidence="1">
    <name type="scientific">bioreactor metagenome</name>
    <dbReference type="NCBI Taxonomy" id="1076179"/>
    <lineage>
        <taxon>unclassified sequences</taxon>
        <taxon>metagenomes</taxon>
        <taxon>ecological metagenomes</taxon>
    </lineage>
</organism>
<name>A0A645ER62_9ZZZZ</name>
<sequence length="99" mass="11355">MGSQATREKMMDVMRGRCSSSLCKIIEEAVRLPFLVPNMEKRYFLEEIKALFADFFDNADIAGHSLGFSQKDNLDDSCRNGDPLCSWTGRQHNRCDKFL</sequence>
<dbReference type="EMBL" id="VSSQ01049857">
    <property type="protein sequence ID" value="MPN03936.1"/>
    <property type="molecule type" value="Genomic_DNA"/>
</dbReference>
<accession>A0A645ER62</accession>
<comment type="caution">
    <text evidence="1">The sequence shown here is derived from an EMBL/GenBank/DDBJ whole genome shotgun (WGS) entry which is preliminary data.</text>
</comment>